<proteinExistence type="predicted"/>
<dbReference type="EMBL" id="GBXM01063600">
    <property type="protein sequence ID" value="JAH44977.1"/>
    <property type="molecule type" value="Transcribed_RNA"/>
</dbReference>
<reference evidence="1" key="2">
    <citation type="journal article" date="2015" name="Fish Shellfish Immunol.">
        <title>Early steps in the European eel (Anguilla anguilla)-Vibrio vulnificus interaction in the gills: Role of the RtxA13 toxin.</title>
        <authorList>
            <person name="Callol A."/>
            <person name="Pajuelo D."/>
            <person name="Ebbesson L."/>
            <person name="Teles M."/>
            <person name="MacKenzie S."/>
            <person name="Amaro C."/>
        </authorList>
    </citation>
    <scope>NUCLEOTIDE SEQUENCE</scope>
</reference>
<name>A0A0E9SUP9_ANGAN</name>
<reference evidence="1" key="1">
    <citation type="submission" date="2014-11" db="EMBL/GenBank/DDBJ databases">
        <authorList>
            <person name="Amaro Gonzalez C."/>
        </authorList>
    </citation>
    <scope>NUCLEOTIDE SEQUENCE</scope>
</reference>
<accession>A0A0E9SUP9</accession>
<protein>
    <submittedName>
        <fullName evidence="1">Uncharacterized protein</fullName>
    </submittedName>
</protein>
<evidence type="ECO:0000313" key="1">
    <source>
        <dbReference type="EMBL" id="JAH44977.1"/>
    </source>
</evidence>
<organism evidence="1">
    <name type="scientific">Anguilla anguilla</name>
    <name type="common">European freshwater eel</name>
    <name type="synonym">Muraena anguilla</name>
    <dbReference type="NCBI Taxonomy" id="7936"/>
    <lineage>
        <taxon>Eukaryota</taxon>
        <taxon>Metazoa</taxon>
        <taxon>Chordata</taxon>
        <taxon>Craniata</taxon>
        <taxon>Vertebrata</taxon>
        <taxon>Euteleostomi</taxon>
        <taxon>Actinopterygii</taxon>
        <taxon>Neopterygii</taxon>
        <taxon>Teleostei</taxon>
        <taxon>Anguilliformes</taxon>
        <taxon>Anguillidae</taxon>
        <taxon>Anguilla</taxon>
    </lineage>
</organism>
<sequence>MLAQTNHCLLSGVTKFLTQNGELQLMLTLVI</sequence>
<dbReference type="AlphaFoldDB" id="A0A0E9SUP9"/>